<evidence type="ECO:0000256" key="1">
    <source>
        <dbReference type="SAM" id="SignalP"/>
    </source>
</evidence>
<name>A0ABR3A3P6_9AGAR</name>
<organism evidence="2 3">
    <name type="scientific">Marasmius tenuissimus</name>
    <dbReference type="NCBI Taxonomy" id="585030"/>
    <lineage>
        <taxon>Eukaryota</taxon>
        <taxon>Fungi</taxon>
        <taxon>Dikarya</taxon>
        <taxon>Basidiomycota</taxon>
        <taxon>Agaricomycotina</taxon>
        <taxon>Agaricomycetes</taxon>
        <taxon>Agaricomycetidae</taxon>
        <taxon>Agaricales</taxon>
        <taxon>Marasmiineae</taxon>
        <taxon>Marasmiaceae</taxon>
        <taxon>Marasmius</taxon>
    </lineage>
</organism>
<feature type="signal peptide" evidence="1">
    <location>
        <begin position="1"/>
        <end position="19"/>
    </location>
</feature>
<proteinExistence type="predicted"/>
<keyword evidence="3" id="KW-1185">Reference proteome</keyword>
<evidence type="ECO:0000313" key="3">
    <source>
        <dbReference type="Proteomes" id="UP001437256"/>
    </source>
</evidence>
<protein>
    <recommendedName>
        <fullName evidence="4">Secreted protein</fullName>
    </recommendedName>
</protein>
<dbReference type="Proteomes" id="UP001437256">
    <property type="component" value="Unassembled WGS sequence"/>
</dbReference>
<accession>A0ABR3A3P6</accession>
<reference evidence="2 3" key="1">
    <citation type="submission" date="2024-05" db="EMBL/GenBank/DDBJ databases">
        <title>A draft genome resource for the thread blight pathogen Marasmius tenuissimus strain MS-2.</title>
        <authorList>
            <person name="Yulfo-Soto G.E."/>
            <person name="Baruah I.K."/>
            <person name="Amoako-Attah I."/>
            <person name="Bukari Y."/>
            <person name="Meinhardt L.W."/>
            <person name="Bailey B.A."/>
            <person name="Cohen S.P."/>
        </authorList>
    </citation>
    <scope>NUCLEOTIDE SEQUENCE [LARGE SCALE GENOMIC DNA]</scope>
    <source>
        <strain evidence="2 3">MS-2</strain>
    </source>
</reference>
<sequence>MLPIGFLLYLLAILADLKSYEGPALEKTSMNHHSTDIPHGKITHLEPNCTGDCLCKLAATLDLLAPASDVPHQTIVFEDNTSECLFALGVRITPTLMNSGICTKGWSHTAEIAPVGNCLVLRLTDDPACTDSCGCSRYLWTWEPSTTGCMLKAFYLWNDLQDASYKEDLENWLREKNTLMADVDEEAQTAVESVPYVHSYRTRSKTRSGLTA</sequence>
<comment type="caution">
    <text evidence="2">The sequence shown here is derived from an EMBL/GenBank/DDBJ whole genome shotgun (WGS) entry which is preliminary data.</text>
</comment>
<gene>
    <name evidence="2" type="ORF">AAF712_005103</name>
</gene>
<dbReference type="EMBL" id="JBBXMP010000022">
    <property type="protein sequence ID" value="KAL0067934.1"/>
    <property type="molecule type" value="Genomic_DNA"/>
</dbReference>
<evidence type="ECO:0008006" key="4">
    <source>
        <dbReference type="Google" id="ProtNLM"/>
    </source>
</evidence>
<keyword evidence="1" id="KW-0732">Signal</keyword>
<feature type="chain" id="PRO_5045319510" description="Secreted protein" evidence="1">
    <location>
        <begin position="20"/>
        <end position="212"/>
    </location>
</feature>
<evidence type="ECO:0000313" key="2">
    <source>
        <dbReference type="EMBL" id="KAL0067934.1"/>
    </source>
</evidence>